<dbReference type="PANTHER" id="PTHR37813:SF1">
    <property type="entry name" value="FELS-2 PROPHAGE PROTEIN"/>
    <property type="match status" value="1"/>
</dbReference>
<dbReference type="PANTHER" id="PTHR37813">
    <property type="entry name" value="FELS-2 PROPHAGE PROTEIN"/>
    <property type="match status" value="1"/>
</dbReference>
<feature type="transmembrane region" description="Helical" evidence="3">
    <location>
        <begin position="440"/>
        <end position="463"/>
    </location>
</feature>
<evidence type="ECO:0000256" key="2">
    <source>
        <dbReference type="SAM" id="MobiDB-lite"/>
    </source>
</evidence>
<feature type="transmembrane region" description="Helical" evidence="3">
    <location>
        <begin position="495"/>
        <end position="515"/>
    </location>
</feature>
<dbReference type="Proteomes" id="UP000018542">
    <property type="component" value="Chromosome"/>
</dbReference>
<proteinExistence type="predicted"/>
<dbReference type="InterPro" id="IPR010090">
    <property type="entry name" value="Phage_tape_meas"/>
</dbReference>
<keyword evidence="3" id="KW-0812">Transmembrane</keyword>
<keyword evidence="3" id="KW-1133">Transmembrane helix</keyword>
<keyword evidence="1" id="KW-1188">Viral release from host cell</keyword>
<feature type="compositionally biased region" description="Low complexity" evidence="2">
    <location>
        <begin position="655"/>
        <end position="684"/>
    </location>
</feature>
<dbReference type="OrthoDB" id="8429573at2"/>
<feature type="transmembrane region" description="Helical" evidence="3">
    <location>
        <begin position="411"/>
        <end position="433"/>
    </location>
</feature>
<gene>
    <name evidence="5" type="ORF">W911_06885</name>
</gene>
<evidence type="ECO:0000256" key="3">
    <source>
        <dbReference type="SAM" id="Phobius"/>
    </source>
</evidence>
<keyword evidence="3" id="KW-0472">Membrane</keyword>
<evidence type="ECO:0000313" key="6">
    <source>
        <dbReference type="Proteomes" id="UP000018542"/>
    </source>
</evidence>
<dbReference type="HOGENOM" id="CLU_345402_0_0_5"/>
<name>V5SJ01_9HYPH</name>
<reference evidence="5 6" key="1">
    <citation type="journal article" date="2014" name="Genome Announc.">
        <title>Complete Genome Sequence of Hyphomicrobium nitrativorans Strain NL23, a Denitrifying Bacterium Isolated from Biofilm of a Methanol-Fed Denitrification System Treating Seawater at the Montreal Biodome.</title>
        <authorList>
            <person name="Martineau C."/>
            <person name="Villeneuve C."/>
            <person name="Mauffrey F."/>
            <person name="Villemur R."/>
        </authorList>
    </citation>
    <scope>NUCLEOTIDE SEQUENCE [LARGE SCALE GENOMIC DNA]</scope>
    <source>
        <strain evidence="5">NL23</strain>
    </source>
</reference>
<organism evidence="5 6">
    <name type="scientific">Hyphomicrobium nitrativorans NL23</name>
    <dbReference type="NCBI Taxonomy" id="1029756"/>
    <lineage>
        <taxon>Bacteria</taxon>
        <taxon>Pseudomonadati</taxon>
        <taxon>Pseudomonadota</taxon>
        <taxon>Alphaproteobacteria</taxon>
        <taxon>Hyphomicrobiales</taxon>
        <taxon>Hyphomicrobiaceae</taxon>
        <taxon>Hyphomicrobium</taxon>
    </lineage>
</organism>
<dbReference type="PATRIC" id="fig|1029756.8.peg.1439"/>
<protein>
    <recommendedName>
        <fullName evidence="4">Phage tail tape measure protein domain-containing protein</fullName>
    </recommendedName>
</protein>
<sequence>MADLTSRLIVRLIDGVSGPARAAAGALGRLNRASNNGAIGGGLVAMQQRVTEASKRNSAAIAGLQNKMFAAAAGAWALKGGFTGVVGPAVSFESALADVAKVTSFDDTELAKFGKSLRRIATDEIPVAVDELAALAAAAAQSGVPEVDLEGFTKMTAKAAVAWEMTGQQAGENLAKIRAALGLTNKQTALYADAINHVSDNTAASSHDLVDYTRRVASQGEFFGFAKEQTLAFGAAMIGAGAQSEVAATSFRNMGRALTKGASAPKRMQSAYKKLGLTSTGVAKAMQKDAVGTTLDVIQRLGELPEYMQASVMSDLFGDEARALAPLLNNVELLQDALRLVAEEQEYANSVGKEFERRAQTTAYAWRLFKNRVKDIGLALAGTLLPNLKKGLNFLGPFAKRLTEFSEANSGVIVATLGAAAALIGLRVGLLGLGIAGRLAYGGLLSIANAALFVGRALAFVTIAPLAAALRAARTAMVGFAASAAILGKGGAFKAIGASLVSLLAPAKLLAGAFAVLKGALMFSGVGLAVGAIAAAGTAIYQNWSGIKAMFSGIADGFAKGLGPAAKAFEPIANFAERISSAISGLVGPLQASDEMWKSWGETIGGTVASGVNAVIGALSRVVGFLSSAVDMAVRFGSAISNALSWGGGSAPAMPSGRGAAPSAQSGGAAPPARVRGGPVSRGRSYIVGEKRPEIFTPGSSGYIHPRTDVGVGTGGSSGPINVTQHFTINGATDPSSLLATIRREMERAAQDVFRGVFADARTGFGY</sequence>
<evidence type="ECO:0000259" key="4">
    <source>
        <dbReference type="Pfam" id="PF10145"/>
    </source>
</evidence>
<feature type="transmembrane region" description="Helical" evidence="3">
    <location>
        <begin position="521"/>
        <end position="541"/>
    </location>
</feature>
<dbReference type="Pfam" id="PF10145">
    <property type="entry name" value="PhageMin_Tail"/>
    <property type="match status" value="1"/>
</dbReference>
<accession>V5SJ01</accession>
<dbReference type="RefSeq" id="WP_023786769.1">
    <property type="nucleotide sequence ID" value="NC_022997.1"/>
</dbReference>
<feature type="region of interest" description="Disordered" evidence="2">
    <location>
        <begin position="651"/>
        <end position="684"/>
    </location>
</feature>
<feature type="domain" description="Phage tail tape measure protein" evidence="4">
    <location>
        <begin position="124"/>
        <end position="318"/>
    </location>
</feature>
<dbReference type="KEGG" id="hni:W911_06885"/>
<dbReference type="EMBL" id="CP006912">
    <property type="protein sequence ID" value="AHB50065.1"/>
    <property type="molecule type" value="Genomic_DNA"/>
</dbReference>
<evidence type="ECO:0000313" key="5">
    <source>
        <dbReference type="EMBL" id="AHB50065.1"/>
    </source>
</evidence>
<dbReference type="NCBIfam" id="TIGR01760">
    <property type="entry name" value="tape_meas_TP901"/>
    <property type="match status" value="1"/>
</dbReference>
<dbReference type="AlphaFoldDB" id="V5SJ01"/>
<keyword evidence="6" id="KW-1185">Reference proteome</keyword>
<dbReference type="STRING" id="1029756.W911_06885"/>
<evidence type="ECO:0000256" key="1">
    <source>
        <dbReference type="ARBA" id="ARBA00022612"/>
    </source>
</evidence>